<dbReference type="AlphaFoldDB" id="A0A318KLS7"/>
<proteinExistence type="inferred from homology"/>
<name>A0A318KLS7_9NEIS</name>
<evidence type="ECO:0000256" key="2">
    <source>
        <dbReference type="ARBA" id="ARBA00022801"/>
    </source>
</evidence>
<dbReference type="PANTHER" id="PTHR31793">
    <property type="entry name" value="4-HYDROXYBENZOYL-COA THIOESTERASE FAMILY MEMBER"/>
    <property type="match status" value="1"/>
</dbReference>
<dbReference type="InterPro" id="IPR029069">
    <property type="entry name" value="HotDog_dom_sf"/>
</dbReference>
<dbReference type="Gene3D" id="3.10.129.10">
    <property type="entry name" value="Hotdog Thioesterase"/>
    <property type="match status" value="1"/>
</dbReference>
<evidence type="ECO:0000313" key="3">
    <source>
        <dbReference type="EMBL" id="PXX77648.1"/>
    </source>
</evidence>
<organism evidence="3 4">
    <name type="scientific">Rivihabitans pingtungensis</name>
    <dbReference type="NCBI Taxonomy" id="1054498"/>
    <lineage>
        <taxon>Bacteria</taxon>
        <taxon>Pseudomonadati</taxon>
        <taxon>Pseudomonadota</taxon>
        <taxon>Betaproteobacteria</taxon>
        <taxon>Neisseriales</taxon>
        <taxon>Aquaspirillaceae</taxon>
        <taxon>Rivihabitans</taxon>
    </lineage>
</organism>
<dbReference type="PANTHER" id="PTHR31793:SF27">
    <property type="entry name" value="NOVEL THIOESTERASE SUPERFAMILY DOMAIN AND SAPOSIN A-TYPE DOMAIN CONTAINING PROTEIN (0610012H03RIK)"/>
    <property type="match status" value="1"/>
</dbReference>
<dbReference type="CDD" id="cd00586">
    <property type="entry name" value="4HBT"/>
    <property type="match status" value="1"/>
</dbReference>
<comment type="similarity">
    <text evidence="1">Belongs to the 4-hydroxybenzoyl-CoA thioesterase family.</text>
</comment>
<keyword evidence="4" id="KW-1185">Reference proteome</keyword>
<gene>
    <name evidence="3" type="ORF">DFR34_11628</name>
</gene>
<dbReference type="SUPFAM" id="SSF54637">
    <property type="entry name" value="Thioesterase/thiol ester dehydrase-isomerase"/>
    <property type="match status" value="1"/>
</dbReference>
<comment type="caution">
    <text evidence="3">The sequence shown here is derived from an EMBL/GenBank/DDBJ whole genome shotgun (WGS) entry which is preliminary data.</text>
</comment>
<dbReference type="Proteomes" id="UP000247555">
    <property type="component" value="Unassembled WGS sequence"/>
</dbReference>
<reference evidence="3 4" key="1">
    <citation type="submission" date="2018-05" db="EMBL/GenBank/DDBJ databases">
        <title>Genomic Encyclopedia of Type Strains, Phase IV (KMG-IV): sequencing the most valuable type-strain genomes for metagenomic binning, comparative biology and taxonomic classification.</title>
        <authorList>
            <person name="Goeker M."/>
        </authorList>
    </citation>
    <scope>NUCLEOTIDE SEQUENCE [LARGE SCALE GENOMIC DNA]</scope>
    <source>
        <strain evidence="3 4">DSM 29661</strain>
    </source>
</reference>
<dbReference type="Pfam" id="PF13279">
    <property type="entry name" value="4HBT_2"/>
    <property type="match status" value="1"/>
</dbReference>
<dbReference type="EMBL" id="QJKI01000016">
    <property type="protein sequence ID" value="PXX77648.1"/>
    <property type="molecule type" value="Genomic_DNA"/>
</dbReference>
<dbReference type="InterPro" id="IPR050563">
    <property type="entry name" value="4-hydroxybenzoyl-CoA_TE"/>
</dbReference>
<accession>A0A318KLS7</accession>
<evidence type="ECO:0000256" key="1">
    <source>
        <dbReference type="ARBA" id="ARBA00005953"/>
    </source>
</evidence>
<dbReference type="GO" id="GO:0047617">
    <property type="term" value="F:fatty acyl-CoA hydrolase activity"/>
    <property type="evidence" value="ECO:0007669"/>
    <property type="project" value="TreeGrafter"/>
</dbReference>
<evidence type="ECO:0000313" key="4">
    <source>
        <dbReference type="Proteomes" id="UP000247555"/>
    </source>
</evidence>
<keyword evidence="2" id="KW-0378">Hydrolase</keyword>
<protein>
    <submittedName>
        <fullName evidence="3">4-hydroxybenzoyl-CoA thioesterase</fullName>
    </submittedName>
</protein>
<sequence>MERALARVKLTLPDAWQFDTTVTVRIGDINYGGHLGNDAVLSLVHEARLQYFKSLGYSEIDIEGIGIVLADAVVVYRAEAFHGDALRVRVGLGDFNAYGFDMFYHLENPAADKEIARVKTGIVFFDYQTRKIAPIPAAFIQRAGLAELVAAAAKESA</sequence>